<evidence type="ECO:0000256" key="6">
    <source>
        <dbReference type="ARBA" id="ARBA00022614"/>
    </source>
</evidence>
<dbReference type="PROSITE" id="PS00107">
    <property type="entry name" value="PROTEIN_KINASE_ATP"/>
    <property type="match status" value="1"/>
</dbReference>
<dbReference type="InterPro" id="IPR000719">
    <property type="entry name" value="Prot_kinase_dom"/>
</dbReference>
<evidence type="ECO:0000256" key="11">
    <source>
        <dbReference type="ARBA" id="ARBA00022741"/>
    </source>
</evidence>
<evidence type="ECO:0000256" key="12">
    <source>
        <dbReference type="ARBA" id="ARBA00022777"/>
    </source>
</evidence>
<evidence type="ECO:0000256" key="2">
    <source>
        <dbReference type="ARBA" id="ARBA00012513"/>
    </source>
</evidence>
<dbReference type="InterPro" id="IPR011009">
    <property type="entry name" value="Kinase-like_dom_sf"/>
</dbReference>
<evidence type="ECO:0000256" key="4">
    <source>
        <dbReference type="ARBA" id="ARBA00022527"/>
    </source>
</evidence>
<feature type="domain" description="Protein kinase" evidence="22">
    <location>
        <begin position="22"/>
        <end position="301"/>
    </location>
</feature>
<dbReference type="FunFam" id="3.30.200.20:FF:000661">
    <property type="entry name" value="Serine-threonine protein kinase plant-type"/>
    <property type="match status" value="1"/>
</dbReference>
<dbReference type="FunFam" id="1.10.510.10:FF:000358">
    <property type="entry name" value="Putative leucine-rich repeat receptor-like serine/threonine-protein kinase"/>
    <property type="match status" value="1"/>
</dbReference>
<evidence type="ECO:0000256" key="1">
    <source>
        <dbReference type="ARBA" id="ARBA00004162"/>
    </source>
</evidence>
<feature type="binding site" evidence="20">
    <location>
        <position position="50"/>
    </location>
    <ligand>
        <name>ATP</name>
        <dbReference type="ChEBI" id="CHEBI:30616"/>
    </ligand>
</feature>
<evidence type="ECO:0000313" key="24">
    <source>
        <dbReference type="Proteomes" id="UP001428341"/>
    </source>
</evidence>
<evidence type="ECO:0000256" key="10">
    <source>
        <dbReference type="ARBA" id="ARBA00022737"/>
    </source>
</evidence>
<keyword evidence="17" id="KW-0325">Glycoprotein</keyword>
<evidence type="ECO:0000259" key="22">
    <source>
        <dbReference type="PROSITE" id="PS50011"/>
    </source>
</evidence>
<dbReference type="SUPFAM" id="SSF56112">
    <property type="entry name" value="Protein kinase-like (PK-like)"/>
    <property type="match status" value="1"/>
</dbReference>
<accession>A0AAP0N0T6</accession>
<evidence type="ECO:0000256" key="19">
    <source>
        <dbReference type="ARBA" id="ARBA00048679"/>
    </source>
</evidence>
<comment type="subcellular location">
    <subcellularLocation>
        <location evidence="1">Cell membrane</location>
        <topology evidence="1">Single-pass membrane protein</topology>
    </subcellularLocation>
</comment>
<dbReference type="PROSITE" id="PS50011">
    <property type="entry name" value="PROTEIN_KINASE_DOM"/>
    <property type="match status" value="1"/>
</dbReference>
<keyword evidence="24" id="KW-1185">Reference proteome</keyword>
<keyword evidence="7" id="KW-0808">Transferase</keyword>
<proteinExistence type="inferred from homology"/>
<evidence type="ECO:0000256" key="17">
    <source>
        <dbReference type="ARBA" id="ARBA00023180"/>
    </source>
</evidence>
<evidence type="ECO:0000256" key="20">
    <source>
        <dbReference type="PROSITE-ProRule" id="PRU10141"/>
    </source>
</evidence>
<reference evidence="23 24" key="1">
    <citation type="submission" date="2024-05" db="EMBL/GenBank/DDBJ databases">
        <title>Haplotype-resolved chromosome-level genome assembly of Huyou (Citrus changshanensis).</title>
        <authorList>
            <person name="Miao C."/>
            <person name="Chen W."/>
            <person name="Wu Y."/>
            <person name="Wang L."/>
            <person name="Zhao S."/>
            <person name="Grierson D."/>
            <person name="Xu C."/>
            <person name="Chen K."/>
        </authorList>
    </citation>
    <scope>NUCLEOTIDE SEQUENCE [LARGE SCALE GENOMIC DNA]</scope>
    <source>
        <strain evidence="23">01-14</strain>
        <tissue evidence="23">Leaf</tissue>
    </source>
</reference>
<dbReference type="EMBL" id="JBCGBO010000001">
    <property type="protein sequence ID" value="KAK9229226.1"/>
    <property type="molecule type" value="Genomic_DNA"/>
</dbReference>
<keyword evidence="15" id="KW-0472">Membrane</keyword>
<evidence type="ECO:0000256" key="21">
    <source>
        <dbReference type="RuleBase" id="RU000304"/>
    </source>
</evidence>
<dbReference type="PROSITE" id="PS00108">
    <property type="entry name" value="PROTEIN_KINASE_ST"/>
    <property type="match status" value="1"/>
</dbReference>
<keyword evidence="16" id="KW-0675">Receptor</keyword>
<dbReference type="Gene3D" id="1.10.510.10">
    <property type="entry name" value="Transferase(Phosphotransferase) domain 1"/>
    <property type="match status" value="1"/>
</dbReference>
<keyword evidence="5" id="KW-0597">Phosphoprotein</keyword>
<keyword evidence="8" id="KW-0812">Transmembrane</keyword>
<keyword evidence="3" id="KW-1003">Cell membrane</keyword>
<keyword evidence="9" id="KW-0732">Signal</keyword>
<dbReference type="Gene3D" id="3.30.200.20">
    <property type="entry name" value="Phosphorylase Kinase, domain 1"/>
    <property type="match status" value="1"/>
</dbReference>
<gene>
    <name evidence="23" type="ORF">WN944_022185</name>
</gene>
<dbReference type="Proteomes" id="UP001428341">
    <property type="component" value="Unassembled WGS sequence"/>
</dbReference>
<evidence type="ECO:0000313" key="23">
    <source>
        <dbReference type="EMBL" id="KAK9229226.1"/>
    </source>
</evidence>
<dbReference type="GO" id="GO:0005524">
    <property type="term" value="F:ATP binding"/>
    <property type="evidence" value="ECO:0007669"/>
    <property type="project" value="UniProtKB-UniRule"/>
</dbReference>
<comment type="caution">
    <text evidence="23">The sequence shown here is derived from an EMBL/GenBank/DDBJ whole genome shotgun (WGS) entry which is preliminary data.</text>
</comment>
<evidence type="ECO:0000256" key="9">
    <source>
        <dbReference type="ARBA" id="ARBA00022729"/>
    </source>
</evidence>
<dbReference type="PIRSF" id="PIRSF000654">
    <property type="entry name" value="Integrin-linked_kinase"/>
    <property type="match status" value="1"/>
</dbReference>
<evidence type="ECO:0000256" key="18">
    <source>
        <dbReference type="ARBA" id="ARBA00047899"/>
    </source>
</evidence>
<dbReference type="InterPro" id="IPR051564">
    <property type="entry name" value="LRR_receptor-like_kinase"/>
</dbReference>
<comment type="catalytic activity">
    <reaction evidence="18">
        <text>L-threonyl-[protein] + ATP = O-phospho-L-threonyl-[protein] + ADP + H(+)</text>
        <dbReference type="Rhea" id="RHEA:46608"/>
        <dbReference type="Rhea" id="RHEA-COMP:11060"/>
        <dbReference type="Rhea" id="RHEA-COMP:11605"/>
        <dbReference type="ChEBI" id="CHEBI:15378"/>
        <dbReference type="ChEBI" id="CHEBI:30013"/>
        <dbReference type="ChEBI" id="CHEBI:30616"/>
        <dbReference type="ChEBI" id="CHEBI:61977"/>
        <dbReference type="ChEBI" id="CHEBI:456216"/>
        <dbReference type="EC" id="2.7.11.1"/>
    </reaction>
</comment>
<evidence type="ECO:0000256" key="8">
    <source>
        <dbReference type="ARBA" id="ARBA00022692"/>
    </source>
</evidence>
<keyword evidence="6" id="KW-0433">Leucine-rich repeat</keyword>
<keyword evidence="12" id="KW-0418">Kinase</keyword>
<comment type="catalytic activity">
    <reaction evidence="19">
        <text>L-seryl-[protein] + ATP = O-phospho-L-seryl-[protein] + ADP + H(+)</text>
        <dbReference type="Rhea" id="RHEA:17989"/>
        <dbReference type="Rhea" id="RHEA-COMP:9863"/>
        <dbReference type="Rhea" id="RHEA-COMP:11604"/>
        <dbReference type="ChEBI" id="CHEBI:15378"/>
        <dbReference type="ChEBI" id="CHEBI:29999"/>
        <dbReference type="ChEBI" id="CHEBI:30616"/>
        <dbReference type="ChEBI" id="CHEBI:83421"/>
        <dbReference type="ChEBI" id="CHEBI:456216"/>
        <dbReference type="EC" id="2.7.11.1"/>
    </reaction>
</comment>
<dbReference type="Pfam" id="PF00069">
    <property type="entry name" value="Pkinase"/>
    <property type="match status" value="1"/>
</dbReference>
<protein>
    <recommendedName>
        <fullName evidence="2">non-specific serine/threonine protein kinase</fullName>
        <ecNumber evidence="2">2.7.11.1</ecNumber>
    </recommendedName>
</protein>
<evidence type="ECO:0000256" key="3">
    <source>
        <dbReference type="ARBA" id="ARBA00022475"/>
    </source>
</evidence>
<organism evidence="23 24">
    <name type="scientific">Citrus x changshan-huyou</name>
    <dbReference type="NCBI Taxonomy" id="2935761"/>
    <lineage>
        <taxon>Eukaryota</taxon>
        <taxon>Viridiplantae</taxon>
        <taxon>Streptophyta</taxon>
        <taxon>Embryophyta</taxon>
        <taxon>Tracheophyta</taxon>
        <taxon>Spermatophyta</taxon>
        <taxon>Magnoliopsida</taxon>
        <taxon>eudicotyledons</taxon>
        <taxon>Gunneridae</taxon>
        <taxon>Pentapetalae</taxon>
        <taxon>rosids</taxon>
        <taxon>malvids</taxon>
        <taxon>Sapindales</taxon>
        <taxon>Rutaceae</taxon>
        <taxon>Aurantioideae</taxon>
        <taxon>Citrus</taxon>
    </lineage>
</organism>
<dbReference type="PANTHER" id="PTHR48055:SF36">
    <property type="entry name" value="PROTEIN KINASE, PLANT-TYPE, PUTATIVE-RELATED"/>
    <property type="match status" value="1"/>
</dbReference>
<keyword evidence="13 20" id="KW-0067">ATP-binding</keyword>
<evidence type="ECO:0000256" key="15">
    <source>
        <dbReference type="ARBA" id="ARBA00023136"/>
    </source>
</evidence>
<dbReference type="GO" id="GO:0005886">
    <property type="term" value="C:plasma membrane"/>
    <property type="evidence" value="ECO:0007669"/>
    <property type="project" value="UniProtKB-SubCell"/>
</dbReference>
<keyword evidence="11 20" id="KW-0547">Nucleotide-binding</keyword>
<keyword evidence="4 21" id="KW-0723">Serine/threonine-protein kinase</keyword>
<dbReference type="EC" id="2.7.11.1" evidence="2"/>
<dbReference type="InterPro" id="IPR017441">
    <property type="entry name" value="Protein_kinase_ATP_BS"/>
</dbReference>
<dbReference type="SMART" id="SM00220">
    <property type="entry name" value="S_TKc"/>
    <property type="match status" value="1"/>
</dbReference>
<evidence type="ECO:0000256" key="16">
    <source>
        <dbReference type="ARBA" id="ARBA00023170"/>
    </source>
</evidence>
<dbReference type="AlphaFoldDB" id="A0AAP0N0T6"/>
<sequence>MSPQAMWRRFSYQELLLATDHFSEKSLIGIGSFGTVYKGRFLDGMEVAIKVFHLQFDGALKSFDAECEVLKSVRRRNLVKIISSCSNGNFEALVLEYMANGSLEKCLYSSNRSLDIFQRLSIMIDVALTLEYLHFGYSNPVVHCDIKPSNVLLDDDMVAHLSDFGIAKLLSGEESMRTQTLATIGYMTPEYGREGQVSPKSDVYGYGITLIETFTKKKPTCEIFCEEMNLKNWVNDLLPISVMNVVDTSLLRREDKYFAAKKQSVSSALSLAMNCTSEAPEMRINTKEIVTRLKKIRDTLLANIKMEGE</sequence>
<evidence type="ECO:0000256" key="5">
    <source>
        <dbReference type="ARBA" id="ARBA00022553"/>
    </source>
</evidence>
<evidence type="ECO:0000256" key="13">
    <source>
        <dbReference type="ARBA" id="ARBA00022840"/>
    </source>
</evidence>
<dbReference type="InterPro" id="IPR008271">
    <property type="entry name" value="Ser/Thr_kinase_AS"/>
</dbReference>
<evidence type="ECO:0000256" key="14">
    <source>
        <dbReference type="ARBA" id="ARBA00022989"/>
    </source>
</evidence>
<keyword evidence="10" id="KW-0677">Repeat</keyword>
<dbReference type="GO" id="GO:0004674">
    <property type="term" value="F:protein serine/threonine kinase activity"/>
    <property type="evidence" value="ECO:0007669"/>
    <property type="project" value="UniProtKB-KW"/>
</dbReference>
<evidence type="ECO:0000256" key="7">
    <source>
        <dbReference type="ARBA" id="ARBA00022679"/>
    </source>
</evidence>
<keyword evidence="14" id="KW-1133">Transmembrane helix</keyword>
<comment type="similarity">
    <text evidence="21">Belongs to the protein kinase superfamily.</text>
</comment>
<name>A0AAP0N0T6_9ROSI</name>
<dbReference type="PANTHER" id="PTHR48055">
    <property type="entry name" value="LEUCINE-RICH REPEAT RECEPTOR PROTEIN KINASE EMS1"/>
    <property type="match status" value="1"/>
</dbReference>